<sequence length="89" mass="10042">MTDIRLESQGILCCGRQLPEAMDPKARIDARSAESRTKGADQVSNVAGHRFKQTTETMESPCTRGKGWMELSMARLPATFEEVQRHQNY</sequence>
<name>A0ACC3YQI9_COLTU</name>
<proteinExistence type="predicted"/>
<dbReference type="Proteomes" id="UP000805649">
    <property type="component" value="Unassembled WGS sequence"/>
</dbReference>
<reference evidence="1 2" key="1">
    <citation type="journal article" date="2020" name="Phytopathology">
        <title>Genome Sequence Resources of Colletotrichum truncatum, C. plurivorum, C. musicola, and C. sojae: Four Species Pathogenic to Soybean (Glycine max).</title>
        <authorList>
            <person name="Rogerio F."/>
            <person name="Boufleur T.R."/>
            <person name="Ciampi-Guillardi M."/>
            <person name="Sukno S.A."/>
            <person name="Thon M.R."/>
            <person name="Massola Junior N.S."/>
            <person name="Baroncelli R."/>
        </authorList>
    </citation>
    <scope>NUCLEOTIDE SEQUENCE [LARGE SCALE GENOMIC DNA]</scope>
    <source>
        <strain evidence="1 2">CMES1059</strain>
    </source>
</reference>
<dbReference type="EMBL" id="VUJX02000007">
    <property type="protein sequence ID" value="KAL0934189.1"/>
    <property type="molecule type" value="Genomic_DNA"/>
</dbReference>
<evidence type="ECO:0000313" key="2">
    <source>
        <dbReference type="Proteomes" id="UP000805649"/>
    </source>
</evidence>
<evidence type="ECO:0000313" key="1">
    <source>
        <dbReference type="EMBL" id="KAL0934189.1"/>
    </source>
</evidence>
<comment type="caution">
    <text evidence="1">The sequence shown here is derived from an EMBL/GenBank/DDBJ whole genome shotgun (WGS) entry which is preliminary data.</text>
</comment>
<organism evidence="1 2">
    <name type="scientific">Colletotrichum truncatum</name>
    <name type="common">Anthracnose fungus</name>
    <name type="synonym">Colletotrichum capsici</name>
    <dbReference type="NCBI Taxonomy" id="5467"/>
    <lineage>
        <taxon>Eukaryota</taxon>
        <taxon>Fungi</taxon>
        <taxon>Dikarya</taxon>
        <taxon>Ascomycota</taxon>
        <taxon>Pezizomycotina</taxon>
        <taxon>Sordariomycetes</taxon>
        <taxon>Hypocreomycetidae</taxon>
        <taxon>Glomerellales</taxon>
        <taxon>Glomerellaceae</taxon>
        <taxon>Colletotrichum</taxon>
        <taxon>Colletotrichum truncatum species complex</taxon>
    </lineage>
</organism>
<protein>
    <submittedName>
        <fullName evidence="1">Uncharacterized protein</fullName>
    </submittedName>
</protein>
<gene>
    <name evidence="1" type="ORF">CTRU02_210988</name>
</gene>
<keyword evidence="2" id="KW-1185">Reference proteome</keyword>
<accession>A0ACC3YQI9</accession>